<reference evidence="2 3" key="1">
    <citation type="journal article" date="2019" name="Commun. Biol.">
        <title>The bagworm genome reveals a unique fibroin gene that provides high tensile strength.</title>
        <authorList>
            <person name="Kono N."/>
            <person name="Nakamura H."/>
            <person name="Ohtoshi R."/>
            <person name="Tomita M."/>
            <person name="Numata K."/>
            <person name="Arakawa K."/>
        </authorList>
    </citation>
    <scope>NUCLEOTIDE SEQUENCE [LARGE SCALE GENOMIC DNA]</scope>
</reference>
<comment type="caution">
    <text evidence="2">The sequence shown here is derived from an EMBL/GenBank/DDBJ whole genome shotgun (WGS) entry which is preliminary data.</text>
</comment>
<feature type="compositionally biased region" description="Polar residues" evidence="1">
    <location>
        <begin position="56"/>
        <end position="65"/>
    </location>
</feature>
<accession>A0A4C1Y2Y3</accession>
<dbReference type="EMBL" id="BGZK01001050">
    <property type="protein sequence ID" value="GBP69703.1"/>
    <property type="molecule type" value="Genomic_DNA"/>
</dbReference>
<name>A0A4C1Y2Y3_EUMVA</name>
<dbReference type="Proteomes" id="UP000299102">
    <property type="component" value="Unassembled WGS sequence"/>
</dbReference>
<keyword evidence="3" id="KW-1185">Reference proteome</keyword>
<dbReference type="AlphaFoldDB" id="A0A4C1Y2Y3"/>
<evidence type="ECO:0000313" key="3">
    <source>
        <dbReference type="Proteomes" id="UP000299102"/>
    </source>
</evidence>
<sequence>MSILHTLAPVRVVGRDESDDKSDDFDSFTECGRTACECRRRVTCAMDDAWWKSSRHGMSQETSRVGSLPPARPEAVGSGRVGRDLGAPIPISVKGAVSSANNASWTPDDDGRGISFVYAVQQRERGGALRNSCSDKTSCRTCVPYPIEGLGYIKETATVLRSVSKPSETYSTKRRFVWTRMGWAKAELFIYDKAFP</sequence>
<organism evidence="2 3">
    <name type="scientific">Eumeta variegata</name>
    <name type="common">Bagworm moth</name>
    <name type="synonym">Eumeta japonica</name>
    <dbReference type="NCBI Taxonomy" id="151549"/>
    <lineage>
        <taxon>Eukaryota</taxon>
        <taxon>Metazoa</taxon>
        <taxon>Ecdysozoa</taxon>
        <taxon>Arthropoda</taxon>
        <taxon>Hexapoda</taxon>
        <taxon>Insecta</taxon>
        <taxon>Pterygota</taxon>
        <taxon>Neoptera</taxon>
        <taxon>Endopterygota</taxon>
        <taxon>Lepidoptera</taxon>
        <taxon>Glossata</taxon>
        <taxon>Ditrysia</taxon>
        <taxon>Tineoidea</taxon>
        <taxon>Psychidae</taxon>
        <taxon>Oiketicinae</taxon>
        <taxon>Eumeta</taxon>
    </lineage>
</organism>
<evidence type="ECO:0000313" key="2">
    <source>
        <dbReference type="EMBL" id="GBP69703.1"/>
    </source>
</evidence>
<proteinExistence type="predicted"/>
<gene>
    <name evidence="2" type="ORF">EVAR_79936_1</name>
</gene>
<feature type="region of interest" description="Disordered" evidence="1">
    <location>
        <begin position="55"/>
        <end position="83"/>
    </location>
</feature>
<protein>
    <submittedName>
        <fullName evidence="2">Uncharacterized protein</fullName>
    </submittedName>
</protein>
<evidence type="ECO:0000256" key="1">
    <source>
        <dbReference type="SAM" id="MobiDB-lite"/>
    </source>
</evidence>